<protein>
    <submittedName>
        <fullName evidence="1">OsmC-like protein</fullName>
    </submittedName>
</protein>
<organism evidence="1 3">
    <name type="scientific">Legionella feeleii</name>
    <dbReference type="NCBI Taxonomy" id="453"/>
    <lineage>
        <taxon>Bacteria</taxon>
        <taxon>Pseudomonadati</taxon>
        <taxon>Pseudomonadota</taxon>
        <taxon>Gammaproteobacteria</taxon>
        <taxon>Legionellales</taxon>
        <taxon>Legionellaceae</taxon>
        <taxon>Legionella</taxon>
    </lineage>
</organism>
<reference evidence="1 3" key="1">
    <citation type="submission" date="2015-11" db="EMBL/GenBank/DDBJ databases">
        <title>Genomic analysis of 38 Legionella species identifies large and diverse effector repertoires.</title>
        <authorList>
            <person name="Burstein D."/>
            <person name="Amaro F."/>
            <person name="Zusman T."/>
            <person name="Lifshitz Z."/>
            <person name="Cohen O."/>
            <person name="Gilbert J.A."/>
            <person name="Pupko T."/>
            <person name="Shuman H.A."/>
            <person name="Segal G."/>
        </authorList>
    </citation>
    <scope>NUCLEOTIDE SEQUENCE [LARGE SCALE GENOMIC DNA]</scope>
    <source>
        <strain evidence="1 3">WO-44C</strain>
    </source>
</reference>
<keyword evidence="3" id="KW-1185">Reference proteome</keyword>
<evidence type="ECO:0000313" key="2">
    <source>
        <dbReference type="EMBL" id="SPX60484.1"/>
    </source>
</evidence>
<dbReference type="Proteomes" id="UP000054698">
    <property type="component" value="Unassembled WGS sequence"/>
</dbReference>
<dbReference type="EMBL" id="LNYB01000049">
    <property type="protein sequence ID" value="KTC99763.1"/>
    <property type="molecule type" value="Genomic_DNA"/>
</dbReference>
<dbReference type="InterPro" id="IPR003718">
    <property type="entry name" value="OsmC/Ohr_fam"/>
</dbReference>
<reference evidence="2 4" key="2">
    <citation type="submission" date="2018-06" db="EMBL/GenBank/DDBJ databases">
        <authorList>
            <consortium name="Pathogen Informatics"/>
            <person name="Doyle S."/>
        </authorList>
    </citation>
    <scope>NUCLEOTIDE SEQUENCE [LARGE SCALE GENOMIC DNA]</scope>
    <source>
        <strain evidence="2 4">NCTC12022</strain>
    </source>
</reference>
<evidence type="ECO:0000313" key="1">
    <source>
        <dbReference type="EMBL" id="KTC99763.1"/>
    </source>
</evidence>
<dbReference type="EMBL" id="UASS01000010">
    <property type="protein sequence ID" value="SPX60484.1"/>
    <property type="molecule type" value="Genomic_DNA"/>
</dbReference>
<proteinExistence type="predicted"/>
<evidence type="ECO:0000313" key="3">
    <source>
        <dbReference type="Proteomes" id="UP000054698"/>
    </source>
</evidence>
<name>A0A0W0TVN2_9GAMM</name>
<dbReference type="Gene3D" id="3.30.300.20">
    <property type="match status" value="1"/>
</dbReference>
<dbReference type="PATRIC" id="fig|453.4.peg.1437"/>
<dbReference type="STRING" id="453.Lfee_1324"/>
<sequence length="151" mass="17265">MPEYNIRLLWERGAEDFNYQTYSRKHTVFFYGGPKLEVNSSPHFMRNPQFHCPEELLTASLSSCFLLTFLSLCAKEGYTVDSYSDRATCTIDEINHTVSHIVLSPVVSFKKENIPDKKAMEKLFEVTHSLCFIANSLKSSITVKAKLADEE</sequence>
<dbReference type="PANTHER" id="PTHR42830">
    <property type="entry name" value="OSMOTICALLY INDUCIBLE FAMILY PROTEIN"/>
    <property type="match status" value="1"/>
</dbReference>
<dbReference type="AlphaFoldDB" id="A0A0W0TVN2"/>
<dbReference type="RefSeq" id="WP_058445127.1">
    <property type="nucleotide sequence ID" value="NZ_CAAAHT010000022.1"/>
</dbReference>
<gene>
    <name evidence="1" type="ORF">Lfee_1324</name>
    <name evidence="2" type="ORF">NCTC12022_01215</name>
</gene>
<accession>A0A0W0TVN2</accession>
<dbReference type="InterPro" id="IPR015946">
    <property type="entry name" value="KH_dom-like_a/b"/>
</dbReference>
<dbReference type="InterPro" id="IPR036102">
    <property type="entry name" value="OsmC/Ohrsf"/>
</dbReference>
<dbReference type="PANTHER" id="PTHR42830:SF2">
    <property type="entry name" value="OSMC_OHR FAMILY PROTEIN"/>
    <property type="match status" value="1"/>
</dbReference>
<evidence type="ECO:0000313" key="4">
    <source>
        <dbReference type="Proteomes" id="UP000251942"/>
    </source>
</evidence>
<dbReference type="SUPFAM" id="SSF82784">
    <property type="entry name" value="OsmC-like"/>
    <property type="match status" value="1"/>
</dbReference>
<dbReference type="InterPro" id="IPR052707">
    <property type="entry name" value="OsmC_Ohr_Peroxiredoxin"/>
</dbReference>
<dbReference type="Proteomes" id="UP000251942">
    <property type="component" value="Unassembled WGS sequence"/>
</dbReference>
<dbReference type="Pfam" id="PF02566">
    <property type="entry name" value="OsmC"/>
    <property type="match status" value="1"/>
</dbReference>